<organism evidence="7 8">
    <name type="scientific">Plantactinospora siamensis</name>
    <dbReference type="NCBI Taxonomy" id="555372"/>
    <lineage>
        <taxon>Bacteria</taxon>
        <taxon>Bacillati</taxon>
        <taxon>Actinomycetota</taxon>
        <taxon>Actinomycetes</taxon>
        <taxon>Micromonosporales</taxon>
        <taxon>Micromonosporaceae</taxon>
        <taxon>Plantactinospora</taxon>
    </lineage>
</organism>
<evidence type="ECO:0000256" key="4">
    <source>
        <dbReference type="ARBA" id="ARBA00023163"/>
    </source>
</evidence>
<dbReference type="EMBL" id="JBHLUE010000026">
    <property type="protein sequence ID" value="MFC0567975.1"/>
    <property type="molecule type" value="Genomic_DNA"/>
</dbReference>
<dbReference type="Gene3D" id="1.10.1740.10">
    <property type="match status" value="1"/>
</dbReference>
<evidence type="ECO:0000256" key="2">
    <source>
        <dbReference type="ARBA" id="ARBA00023082"/>
    </source>
</evidence>
<evidence type="ECO:0000259" key="6">
    <source>
        <dbReference type="Pfam" id="PF04542"/>
    </source>
</evidence>
<dbReference type="InterPro" id="IPR000838">
    <property type="entry name" value="RNA_pol_sigma70_ECF_CS"/>
</dbReference>
<evidence type="ECO:0000256" key="5">
    <source>
        <dbReference type="RuleBase" id="RU000716"/>
    </source>
</evidence>
<keyword evidence="3 5" id="KW-0238">DNA-binding</keyword>
<proteinExistence type="inferred from homology"/>
<keyword evidence="4 5" id="KW-0804">Transcription</keyword>
<dbReference type="PROSITE" id="PS01063">
    <property type="entry name" value="SIGMA70_ECF"/>
    <property type="match status" value="1"/>
</dbReference>
<evidence type="ECO:0000313" key="8">
    <source>
        <dbReference type="Proteomes" id="UP001589894"/>
    </source>
</evidence>
<dbReference type="InterPro" id="IPR039425">
    <property type="entry name" value="RNA_pol_sigma-70-like"/>
</dbReference>
<dbReference type="InterPro" id="IPR014284">
    <property type="entry name" value="RNA_pol_sigma-70_dom"/>
</dbReference>
<evidence type="ECO:0000313" key="7">
    <source>
        <dbReference type="EMBL" id="MFC0567975.1"/>
    </source>
</evidence>
<comment type="caution">
    <text evidence="7">The sequence shown here is derived from an EMBL/GenBank/DDBJ whole genome shotgun (WGS) entry which is preliminary data.</text>
</comment>
<dbReference type="SUPFAM" id="SSF88946">
    <property type="entry name" value="Sigma2 domain of RNA polymerase sigma factors"/>
    <property type="match status" value="1"/>
</dbReference>
<reference evidence="7 8" key="1">
    <citation type="submission" date="2024-09" db="EMBL/GenBank/DDBJ databases">
        <authorList>
            <person name="Sun Q."/>
            <person name="Mori K."/>
        </authorList>
    </citation>
    <scope>NUCLEOTIDE SEQUENCE [LARGE SCALE GENOMIC DNA]</scope>
    <source>
        <strain evidence="7 8">TBRC 2205</strain>
    </source>
</reference>
<dbReference type="NCBIfam" id="TIGR02937">
    <property type="entry name" value="sigma70-ECF"/>
    <property type="match status" value="1"/>
</dbReference>
<dbReference type="Proteomes" id="UP001589894">
    <property type="component" value="Unassembled WGS sequence"/>
</dbReference>
<dbReference type="PANTHER" id="PTHR43133:SF8">
    <property type="entry name" value="RNA POLYMERASE SIGMA FACTOR HI_1459-RELATED"/>
    <property type="match status" value="1"/>
</dbReference>
<dbReference type="PANTHER" id="PTHR43133">
    <property type="entry name" value="RNA POLYMERASE ECF-TYPE SIGMA FACTO"/>
    <property type="match status" value="1"/>
</dbReference>
<dbReference type="InterPro" id="IPR036390">
    <property type="entry name" value="WH_DNA-bd_sf"/>
</dbReference>
<dbReference type="SUPFAM" id="SSF46785">
    <property type="entry name" value="Winged helix' DNA-binding domain"/>
    <property type="match status" value="1"/>
</dbReference>
<feature type="domain" description="RNA polymerase sigma-70 region 2" evidence="6">
    <location>
        <begin position="41"/>
        <end position="101"/>
    </location>
</feature>
<protein>
    <recommendedName>
        <fullName evidence="5">RNA polymerase sigma factor</fullName>
    </recommendedName>
</protein>
<evidence type="ECO:0000256" key="3">
    <source>
        <dbReference type="ARBA" id="ARBA00023125"/>
    </source>
</evidence>
<name>A0ABV6P4M2_9ACTN</name>
<keyword evidence="1 5" id="KW-0805">Transcription regulation</keyword>
<dbReference type="Gene3D" id="1.10.10.10">
    <property type="entry name" value="Winged helix-like DNA-binding domain superfamily/Winged helix DNA-binding domain"/>
    <property type="match status" value="1"/>
</dbReference>
<dbReference type="Pfam" id="PF04542">
    <property type="entry name" value="Sigma70_r2"/>
    <property type="match status" value="1"/>
</dbReference>
<gene>
    <name evidence="7" type="ORF">ACFFHU_28000</name>
</gene>
<dbReference type="InterPro" id="IPR036388">
    <property type="entry name" value="WH-like_DNA-bd_sf"/>
</dbReference>
<dbReference type="RefSeq" id="WP_377343365.1">
    <property type="nucleotide sequence ID" value="NZ_JBHLUE010000026.1"/>
</dbReference>
<comment type="similarity">
    <text evidence="5">Belongs to the sigma-70 factor family. ECF subfamily.</text>
</comment>
<accession>A0ABV6P4M2</accession>
<evidence type="ECO:0000256" key="1">
    <source>
        <dbReference type="ARBA" id="ARBA00023015"/>
    </source>
</evidence>
<dbReference type="InterPro" id="IPR013325">
    <property type="entry name" value="RNA_pol_sigma_r2"/>
</dbReference>
<keyword evidence="2 5" id="KW-0731">Sigma factor</keyword>
<keyword evidence="8" id="KW-1185">Reference proteome</keyword>
<sequence>MTGPAAGGSAPPAGPDASERALVLAARNGDRAALDTLGARSLPLVYAIVGPALHRHADVDDVAQEALLRVIGQLGELPAPDGFRTWLAAITLRQIREHESRRRLAAARTTELDRAREVADPGADFVAAVILRLGLTDQRRELAAATRWLDPDDRTVLALWWLAETGALTRSELAAALEISPATAAVRVRRMKDQLRIGRGVARALGSRPGCPRLTGVGLRWDGRPSPLWRKRFGRHVRDCAGCAGAGADLLPVDRLVAVRLTGAGPGGGPGARPG</sequence>
<dbReference type="InterPro" id="IPR007627">
    <property type="entry name" value="RNA_pol_sigma70_r2"/>
</dbReference>